<proteinExistence type="predicted"/>
<feature type="region of interest" description="Disordered" evidence="1">
    <location>
        <begin position="45"/>
        <end position="66"/>
    </location>
</feature>
<name>A0AA41YA91_9BACT</name>
<evidence type="ECO:0000256" key="1">
    <source>
        <dbReference type="SAM" id="MobiDB-lite"/>
    </source>
</evidence>
<reference evidence="3" key="1">
    <citation type="submission" date="2022-10" db="EMBL/GenBank/DDBJ databases">
        <title>Gaoshiqiia sediminis gen. nov., sp. nov., isolated from coastal sediment.</title>
        <authorList>
            <person name="Yu W.X."/>
            <person name="Mu D.S."/>
            <person name="Du J.Z."/>
            <person name="Liang Y.Q."/>
        </authorList>
    </citation>
    <scope>NUCLEOTIDE SEQUENCE</scope>
    <source>
        <strain evidence="3">A06</strain>
    </source>
</reference>
<feature type="domain" description="Helix-turn-helix" evidence="2">
    <location>
        <begin position="8"/>
        <end position="44"/>
    </location>
</feature>
<feature type="non-terminal residue" evidence="3">
    <location>
        <position position="1"/>
    </location>
</feature>
<dbReference type="Pfam" id="PF12728">
    <property type="entry name" value="HTH_17"/>
    <property type="match status" value="1"/>
</dbReference>
<protein>
    <submittedName>
        <fullName evidence="3">Helix-turn-helix domain-containing protein</fullName>
    </submittedName>
</protein>
<evidence type="ECO:0000259" key="2">
    <source>
        <dbReference type="Pfam" id="PF12728"/>
    </source>
</evidence>
<dbReference type="Proteomes" id="UP001163821">
    <property type="component" value="Unassembled WGS sequence"/>
</dbReference>
<dbReference type="RefSeq" id="WP_282593665.1">
    <property type="nucleotide sequence ID" value="NZ_JAPAAF010000155.1"/>
</dbReference>
<accession>A0AA41YA91</accession>
<gene>
    <name evidence="3" type="ORF">N2K84_20360</name>
</gene>
<dbReference type="AlphaFoldDB" id="A0AA41YA91"/>
<evidence type="ECO:0000313" key="3">
    <source>
        <dbReference type="EMBL" id="MCW0485094.1"/>
    </source>
</evidence>
<sequence length="66" mass="7617">KEYGYPTSKAKIYKLTSTGKIPCKTYGNKLVFSRKEILLWAENQTKPKHDSSEISLTLARSARRKR</sequence>
<organism evidence="3 4">
    <name type="scientific">Gaoshiqia sediminis</name>
    <dbReference type="NCBI Taxonomy" id="2986998"/>
    <lineage>
        <taxon>Bacteria</taxon>
        <taxon>Pseudomonadati</taxon>
        <taxon>Bacteroidota</taxon>
        <taxon>Bacteroidia</taxon>
        <taxon>Marinilabiliales</taxon>
        <taxon>Prolixibacteraceae</taxon>
        <taxon>Gaoshiqia</taxon>
    </lineage>
</organism>
<dbReference type="InterPro" id="IPR041657">
    <property type="entry name" value="HTH_17"/>
</dbReference>
<dbReference type="EMBL" id="JAPAAF010000155">
    <property type="protein sequence ID" value="MCW0485094.1"/>
    <property type="molecule type" value="Genomic_DNA"/>
</dbReference>
<keyword evidence="4" id="KW-1185">Reference proteome</keyword>
<evidence type="ECO:0000313" key="4">
    <source>
        <dbReference type="Proteomes" id="UP001163821"/>
    </source>
</evidence>
<comment type="caution">
    <text evidence="3">The sequence shown here is derived from an EMBL/GenBank/DDBJ whole genome shotgun (WGS) entry which is preliminary data.</text>
</comment>